<feature type="transmembrane region" description="Helical" evidence="6">
    <location>
        <begin position="191"/>
        <end position="212"/>
    </location>
</feature>
<evidence type="ECO:0000256" key="6">
    <source>
        <dbReference type="SAM" id="Phobius"/>
    </source>
</evidence>
<proteinExistence type="predicted"/>
<gene>
    <name evidence="8" type="ORF">ACCQ42_05195</name>
</gene>
<feature type="domain" description="Phosphatidylglycerol lysyltransferase C-terminal" evidence="7">
    <location>
        <begin position="278"/>
        <end position="569"/>
    </location>
</feature>
<evidence type="ECO:0000313" key="8">
    <source>
        <dbReference type="EMBL" id="MFO3667162.1"/>
    </source>
</evidence>
<dbReference type="PANTHER" id="PTHR34697">
    <property type="entry name" value="PHOSPHATIDYLGLYCEROL LYSYLTRANSFERASE"/>
    <property type="match status" value="1"/>
</dbReference>
<comment type="caution">
    <text evidence="8">The sequence shown here is derived from an EMBL/GenBank/DDBJ whole genome shotgun (WGS) entry which is preliminary data.</text>
</comment>
<feature type="transmembrane region" description="Helical" evidence="6">
    <location>
        <begin position="81"/>
        <end position="99"/>
    </location>
</feature>
<evidence type="ECO:0000256" key="4">
    <source>
        <dbReference type="ARBA" id="ARBA00022989"/>
    </source>
</evidence>
<evidence type="ECO:0000256" key="5">
    <source>
        <dbReference type="ARBA" id="ARBA00023136"/>
    </source>
</evidence>
<dbReference type="RefSeq" id="WP_410035554.1">
    <property type="nucleotide sequence ID" value="NZ_JBGMEF010000018.1"/>
</dbReference>
<feature type="transmembrane region" description="Helical" evidence="6">
    <location>
        <begin position="232"/>
        <end position="253"/>
    </location>
</feature>
<dbReference type="InterPro" id="IPR051211">
    <property type="entry name" value="PG_lysyltransferase"/>
</dbReference>
<sequence>MKLIKKYKGKFIHFIFLFLVLMAIYYLAKTATGFKTSLILGIFLLVGIIYVFIRFKDILISLRNNYGELALKLAREYIQRINSIFIGFYGLGFLLSVNVSDNLNYFPFNEFSFMTIVLVRALLEFVLGFVFLILARLAFDRQKKFLKILYPLLAFTGFYLILIGDTVFTLVPLFLIGFISYLTREALIKDAFVFSVEEIIIDSIFAGFWAFIYLKNIASDQPLENYPFLNKILIFSILIGAVLLCLKLILLYMKKDVLISDEPDIGEFRDFVQKNTPTGSTTAGLGFLNDKYIYYYTNENDEKLMAFLYQIVNNKIIVMGEPFGDRAYLDEALSDFIERSYIKSLNPVFYEVGEKFTLNLHDYGFDFMKFGENALIDLREFSLAGRKKSSLRNILNRFEKDGYKFDILDPPYNDDLIDRLEIISDKWLKGREEKGFSLGFFDRDYLNESRLGLVYDKEGDVTAFTNIMPNYDPDVMTIDLMRYDTDMNINSMMDYLFLNLFLKAQDEGMKYFNLGMAPLSNVGKYKSAYLSERVAAFIYGHADSIYPFKGLRNYKSKYASLWEPRYTCFGKGNLILSSLLAVFLADKKHNKDV</sequence>
<protein>
    <submittedName>
        <fullName evidence="8">Phosphatidylglycerol lysyltransferase domain-containing protein</fullName>
    </submittedName>
</protein>
<dbReference type="SUPFAM" id="SSF55729">
    <property type="entry name" value="Acyl-CoA N-acyltransferases (Nat)"/>
    <property type="match status" value="1"/>
</dbReference>
<accession>A0ABW9MCW6</accession>
<feature type="transmembrane region" description="Helical" evidence="6">
    <location>
        <begin position="149"/>
        <end position="179"/>
    </location>
</feature>
<feature type="transmembrane region" description="Helical" evidence="6">
    <location>
        <begin position="111"/>
        <end position="137"/>
    </location>
</feature>
<name>A0ABW9MCW6_9FIRM</name>
<keyword evidence="4 6" id="KW-1133">Transmembrane helix</keyword>
<keyword evidence="9" id="KW-1185">Reference proteome</keyword>
<evidence type="ECO:0000313" key="9">
    <source>
        <dbReference type="Proteomes" id="UP001637994"/>
    </source>
</evidence>
<feature type="transmembrane region" description="Helical" evidence="6">
    <location>
        <begin position="34"/>
        <end position="53"/>
    </location>
</feature>
<comment type="subcellular location">
    <subcellularLocation>
        <location evidence="1">Cell membrane</location>
        <topology evidence="1">Multi-pass membrane protein</topology>
    </subcellularLocation>
</comment>
<dbReference type="InterPro" id="IPR024320">
    <property type="entry name" value="LPG_synthase_C"/>
</dbReference>
<feature type="transmembrane region" description="Helical" evidence="6">
    <location>
        <begin position="12"/>
        <end position="28"/>
    </location>
</feature>
<evidence type="ECO:0000256" key="3">
    <source>
        <dbReference type="ARBA" id="ARBA00022692"/>
    </source>
</evidence>
<evidence type="ECO:0000256" key="2">
    <source>
        <dbReference type="ARBA" id="ARBA00022475"/>
    </source>
</evidence>
<dbReference type="EMBL" id="JBGMEF010000018">
    <property type="protein sequence ID" value="MFO3667162.1"/>
    <property type="molecule type" value="Genomic_DNA"/>
</dbReference>
<dbReference type="Proteomes" id="UP001637994">
    <property type="component" value="Unassembled WGS sequence"/>
</dbReference>
<dbReference type="PANTHER" id="PTHR34697:SF2">
    <property type="entry name" value="PHOSPHATIDYLGLYCEROL LYSYLTRANSFERASE"/>
    <property type="match status" value="1"/>
</dbReference>
<keyword evidence="2" id="KW-1003">Cell membrane</keyword>
<evidence type="ECO:0000259" key="7">
    <source>
        <dbReference type="Pfam" id="PF09924"/>
    </source>
</evidence>
<reference evidence="8 9" key="1">
    <citation type="journal article" date="2025" name="Anaerobe">
        <title>Description of Anaerococcus kampingiae sp. nov., Anaerococcus groningensis sp. nov., Anaerococcus martiniensis sp. nov., and Anaerococcus cruorum sp. nov., isolated from human clinical specimens.</title>
        <authorList>
            <person name="Boiten K.E."/>
            <person name="Meijer J."/>
            <person name="van Wezel E.M."/>
            <person name="Veloo A.C.M."/>
        </authorList>
    </citation>
    <scope>NUCLEOTIDE SEQUENCE [LARGE SCALE GENOMIC DNA]</scope>
    <source>
        <strain evidence="8 9">ENR0874</strain>
    </source>
</reference>
<keyword evidence="5 6" id="KW-0472">Membrane</keyword>
<dbReference type="InterPro" id="IPR016181">
    <property type="entry name" value="Acyl_CoA_acyltransferase"/>
</dbReference>
<dbReference type="Pfam" id="PF09924">
    <property type="entry name" value="LPG_synthase_C"/>
    <property type="match status" value="1"/>
</dbReference>
<evidence type="ECO:0000256" key="1">
    <source>
        <dbReference type="ARBA" id="ARBA00004651"/>
    </source>
</evidence>
<organism evidence="8 9">
    <name type="scientific">Anaerococcus kampingae</name>
    <dbReference type="NCBI Taxonomy" id="3115614"/>
    <lineage>
        <taxon>Bacteria</taxon>
        <taxon>Bacillati</taxon>
        <taxon>Bacillota</taxon>
        <taxon>Tissierellia</taxon>
        <taxon>Tissierellales</taxon>
        <taxon>Peptoniphilaceae</taxon>
        <taxon>Anaerococcus</taxon>
    </lineage>
</organism>
<keyword evidence="3 6" id="KW-0812">Transmembrane</keyword>